<dbReference type="PROSITE" id="PS00211">
    <property type="entry name" value="ABC_TRANSPORTER_1"/>
    <property type="match status" value="2"/>
</dbReference>
<dbReference type="Gene3D" id="3.40.50.300">
    <property type="entry name" value="P-loop containing nucleotide triphosphate hydrolases"/>
    <property type="match status" value="2"/>
</dbReference>
<feature type="transmembrane region" description="Helical" evidence="14">
    <location>
        <begin position="873"/>
        <end position="889"/>
    </location>
</feature>
<evidence type="ECO:0000256" key="14">
    <source>
        <dbReference type="SAM" id="Phobius"/>
    </source>
</evidence>
<dbReference type="PANTHER" id="PTHR43394">
    <property type="entry name" value="ATP-DEPENDENT PERMEASE MDL1, MITOCHONDRIAL"/>
    <property type="match status" value="1"/>
</dbReference>
<comment type="subcellular location">
    <subcellularLocation>
        <location evidence="1">Membrane</location>
        <topology evidence="1">Multi-pass membrane protein</topology>
    </subcellularLocation>
</comment>
<dbReference type="CDD" id="cd03249">
    <property type="entry name" value="ABC_MTABC3_MDL1_MDL2"/>
    <property type="match status" value="2"/>
</dbReference>
<evidence type="ECO:0000256" key="6">
    <source>
        <dbReference type="ARBA" id="ARBA00022737"/>
    </source>
</evidence>
<dbReference type="SUPFAM" id="SSF90123">
    <property type="entry name" value="ABC transporter transmembrane region"/>
    <property type="match status" value="2"/>
</dbReference>
<evidence type="ECO:0000256" key="7">
    <source>
        <dbReference type="ARBA" id="ARBA00022741"/>
    </source>
</evidence>
<dbReference type="GO" id="GO:0015421">
    <property type="term" value="F:ABC-type oligopeptide transporter activity"/>
    <property type="evidence" value="ECO:0007669"/>
    <property type="project" value="TreeGrafter"/>
</dbReference>
<reference evidence="17 18" key="1">
    <citation type="submission" date="2022-12" db="EMBL/GenBank/DDBJ databases">
        <title>Chromosome-level genome assembly of true bugs.</title>
        <authorList>
            <person name="Ma L."/>
            <person name="Li H."/>
        </authorList>
    </citation>
    <scope>NUCLEOTIDE SEQUENCE [LARGE SCALE GENOMIC DNA]</scope>
    <source>
        <strain evidence="17">Lab_2022b</strain>
    </source>
</reference>
<dbReference type="InterPro" id="IPR039421">
    <property type="entry name" value="Type_1_exporter"/>
</dbReference>
<evidence type="ECO:0000256" key="8">
    <source>
        <dbReference type="ARBA" id="ARBA00022840"/>
    </source>
</evidence>
<keyword evidence="4" id="KW-0813">Transport</keyword>
<dbReference type="GO" id="GO:0090374">
    <property type="term" value="P:oligopeptide export from mitochondrion"/>
    <property type="evidence" value="ECO:0007669"/>
    <property type="project" value="TreeGrafter"/>
</dbReference>
<feature type="transmembrane region" description="Helical" evidence="14">
    <location>
        <begin position="990"/>
        <end position="1011"/>
    </location>
</feature>
<evidence type="ECO:0000313" key="18">
    <source>
        <dbReference type="Proteomes" id="UP001461498"/>
    </source>
</evidence>
<dbReference type="SMART" id="SM00382">
    <property type="entry name" value="AAA"/>
    <property type="match status" value="2"/>
</dbReference>
<dbReference type="Proteomes" id="UP001461498">
    <property type="component" value="Unassembled WGS sequence"/>
</dbReference>
<dbReference type="FunFam" id="1.20.1560.10:FF:000018">
    <property type="entry name" value="ATP-binding cassette subfamily B member 11"/>
    <property type="match status" value="1"/>
</dbReference>
<dbReference type="InterPro" id="IPR011527">
    <property type="entry name" value="ABC1_TM_dom"/>
</dbReference>
<feature type="transmembrane region" description="Helical" evidence="14">
    <location>
        <begin position="324"/>
        <end position="350"/>
    </location>
</feature>
<feature type="transmembrane region" description="Helical" evidence="14">
    <location>
        <begin position="770"/>
        <end position="788"/>
    </location>
</feature>
<evidence type="ECO:0000313" key="17">
    <source>
        <dbReference type="EMBL" id="KAK9501452.1"/>
    </source>
</evidence>
<evidence type="ECO:0000256" key="2">
    <source>
        <dbReference type="ARBA" id="ARBA00007577"/>
    </source>
</evidence>
<feature type="domain" description="ABC transporter" evidence="15">
    <location>
        <begin position="424"/>
        <end position="660"/>
    </location>
</feature>
<dbReference type="PANTHER" id="PTHR43394:SF27">
    <property type="entry name" value="ATP-DEPENDENT TRANSLOCASE ABCB1-LIKE"/>
    <property type="match status" value="1"/>
</dbReference>
<evidence type="ECO:0000256" key="11">
    <source>
        <dbReference type="ARBA" id="ARBA00023136"/>
    </source>
</evidence>
<dbReference type="FunFam" id="3.40.50.300:FF:000479">
    <property type="entry name" value="Multidrug resistance protein 1A"/>
    <property type="match status" value="1"/>
</dbReference>
<evidence type="ECO:0000259" key="16">
    <source>
        <dbReference type="PROSITE" id="PS50929"/>
    </source>
</evidence>
<feature type="domain" description="ABC transmembrane type-1" evidence="16">
    <location>
        <begin position="730"/>
        <end position="1016"/>
    </location>
</feature>
<keyword evidence="7" id="KW-0547">Nucleotide-binding</keyword>
<dbReference type="EC" id="7.6.2.2" evidence="3"/>
<evidence type="ECO:0000259" key="15">
    <source>
        <dbReference type="PROSITE" id="PS50893"/>
    </source>
</evidence>
<keyword evidence="12" id="KW-0325">Glycoprotein</keyword>
<protein>
    <recommendedName>
        <fullName evidence="3">ABC-type xenobiotic transporter</fullName>
        <ecNumber evidence="3">7.6.2.2</ecNumber>
    </recommendedName>
</protein>
<dbReference type="CDD" id="cd18578">
    <property type="entry name" value="ABC_6TM_Pgp_ABCB1_D2_like"/>
    <property type="match status" value="1"/>
</dbReference>
<feature type="transmembrane region" description="Helical" evidence="14">
    <location>
        <begin position="362"/>
        <end position="384"/>
    </location>
</feature>
<dbReference type="PROSITE" id="PS50929">
    <property type="entry name" value="ABC_TM1F"/>
    <property type="match status" value="2"/>
</dbReference>
<dbReference type="EMBL" id="JAPXFL010000009">
    <property type="protein sequence ID" value="KAK9501452.1"/>
    <property type="molecule type" value="Genomic_DNA"/>
</dbReference>
<dbReference type="GO" id="GO:0008559">
    <property type="term" value="F:ABC-type xenobiotic transporter activity"/>
    <property type="evidence" value="ECO:0007669"/>
    <property type="project" value="UniProtKB-EC"/>
</dbReference>
<gene>
    <name evidence="17" type="ORF">O3M35_012171</name>
</gene>
<feature type="domain" description="ABC transmembrane type-1" evidence="16">
    <location>
        <begin position="65"/>
        <end position="389"/>
    </location>
</feature>
<keyword evidence="10 14" id="KW-1133">Transmembrane helix</keyword>
<feature type="transmembrane region" description="Helical" evidence="14">
    <location>
        <begin position="951"/>
        <end position="970"/>
    </location>
</feature>
<dbReference type="GO" id="GO:0016887">
    <property type="term" value="F:ATP hydrolysis activity"/>
    <property type="evidence" value="ECO:0007669"/>
    <property type="project" value="InterPro"/>
</dbReference>
<dbReference type="InterPro" id="IPR036640">
    <property type="entry name" value="ABC1_TM_sf"/>
</dbReference>
<keyword evidence="5 14" id="KW-0812">Transmembrane</keyword>
<dbReference type="GO" id="GO:0005524">
    <property type="term" value="F:ATP binding"/>
    <property type="evidence" value="ECO:0007669"/>
    <property type="project" value="UniProtKB-KW"/>
</dbReference>
<proteinExistence type="inferred from homology"/>
<comment type="catalytic activity">
    <reaction evidence="13">
        <text>ATP + H2O + xenobioticSide 1 = ADP + phosphate + xenobioticSide 2.</text>
        <dbReference type="EC" id="7.6.2.2"/>
    </reaction>
</comment>
<keyword evidence="6" id="KW-0677">Repeat</keyword>
<dbReference type="InterPro" id="IPR003439">
    <property type="entry name" value="ABC_transporter-like_ATP-bd"/>
</dbReference>
<keyword evidence="9" id="KW-1278">Translocase</keyword>
<name>A0AAW1CSX2_9HEMI</name>
<dbReference type="Pfam" id="PF00664">
    <property type="entry name" value="ABC_membrane"/>
    <property type="match status" value="2"/>
</dbReference>
<feature type="transmembrane region" description="Helical" evidence="14">
    <location>
        <begin position="61"/>
        <end position="85"/>
    </location>
</feature>
<comment type="caution">
    <text evidence="17">The sequence shown here is derived from an EMBL/GenBank/DDBJ whole genome shotgun (WGS) entry which is preliminary data.</text>
</comment>
<feature type="transmembrane region" description="Helical" evidence="14">
    <location>
        <begin position="147"/>
        <end position="170"/>
    </location>
</feature>
<comment type="similarity">
    <text evidence="2">Belongs to the ABC transporter superfamily. ABCB family. Multidrug resistance exporter (TC 3.A.1.201) subfamily.</text>
</comment>
<accession>A0AAW1CSX2</accession>
<dbReference type="Gene3D" id="1.20.1560.10">
    <property type="entry name" value="ABC transporter type 1, transmembrane domain"/>
    <property type="match status" value="1"/>
</dbReference>
<evidence type="ECO:0000256" key="5">
    <source>
        <dbReference type="ARBA" id="ARBA00022692"/>
    </source>
</evidence>
<dbReference type="InterPro" id="IPR027417">
    <property type="entry name" value="P-loop_NTPase"/>
</dbReference>
<dbReference type="GO" id="GO:0005743">
    <property type="term" value="C:mitochondrial inner membrane"/>
    <property type="evidence" value="ECO:0007669"/>
    <property type="project" value="TreeGrafter"/>
</dbReference>
<dbReference type="InterPro" id="IPR003593">
    <property type="entry name" value="AAA+_ATPase"/>
</dbReference>
<organism evidence="17 18">
    <name type="scientific">Rhynocoris fuscipes</name>
    <dbReference type="NCBI Taxonomy" id="488301"/>
    <lineage>
        <taxon>Eukaryota</taxon>
        <taxon>Metazoa</taxon>
        <taxon>Ecdysozoa</taxon>
        <taxon>Arthropoda</taxon>
        <taxon>Hexapoda</taxon>
        <taxon>Insecta</taxon>
        <taxon>Pterygota</taxon>
        <taxon>Neoptera</taxon>
        <taxon>Paraneoptera</taxon>
        <taxon>Hemiptera</taxon>
        <taxon>Heteroptera</taxon>
        <taxon>Panheteroptera</taxon>
        <taxon>Cimicomorpha</taxon>
        <taxon>Reduviidae</taxon>
        <taxon>Harpactorinae</taxon>
        <taxon>Harpactorini</taxon>
        <taxon>Rhynocoris</taxon>
    </lineage>
</organism>
<feature type="transmembrane region" description="Helical" evidence="14">
    <location>
        <begin position="248"/>
        <end position="269"/>
    </location>
</feature>
<evidence type="ECO:0000256" key="13">
    <source>
        <dbReference type="ARBA" id="ARBA00034018"/>
    </source>
</evidence>
<keyword evidence="8" id="KW-0067">ATP-binding</keyword>
<dbReference type="CDD" id="cd18577">
    <property type="entry name" value="ABC_6TM_Pgp_ABCB1_D1_like"/>
    <property type="match status" value="1"/>
</dbReference>
<evidence type="ECO:0000256" key="10">
    <source>
        <dbReference type="ARBA" id="ARBA00022989"/>
    </source>
</evidence>
<feature type="transmembrane region" description="Helical" evidence="14">
    <location>
        <begin position="726"/>
        <end position="750"/>
    </location>
</feature>
<evidence type="ECO:0000256" key="1">
    <source>
        <dbReference type="ARBA" id="ARBA00004141"/>
    </source>
</evidence>
<keyword evidence="11 14" id="KW-0472">Membrane</keyword>
<dbReference type="PROSITE" id="PS50893">
    <property type="entry name" value="ABC_TRANSPORTER_2"/>
    <property type="match status" value="2"/>
</dbReference>
<evidence type="ECO:0000256" key="12">
    <source>
        <dbReference type="ARBA" id="ARBA00023180"/>
    </source>
</evidence>
<evidence type="ECO:0000256" key="9">
    <source>
        <dbReference type="ARBA" id="ARBA00022967"/>
    </source>
</evidence>
<keyword evidence="18" id="KW-1185">Reference proteome</keyword>
<sequence length="1291" mass="143464">MDENNVPNGKVDDTHISLLDVSKYKIVPATTSDKKKKKEVQGTPSKLGLLGLFKYGTKSDICLMLLGVMFSFFQGITMPILGLVFGQMTNVLMRASIQGITNSTNNEILANYTEDVYLESDNITSARNITESQITAEEFNDKMNMFALYYLIIGCIAFCSSFLQAFLWEFSCERQIYKLRKLFFSQILRQEISWYELKQEGDLSSKLSDDIERIREGIGHKFSMVTQYLSTFVSGIAVGFYANWRLTSVLLGLAPLLIGTSAVMAKMSASSASREQLKYSLASGIADEVFNCLRTVAAFGGEKKETKRYEIAVEEGRKLVMKRYYILAVIIFFIFFIIYASYALAFWYGASLIGEGVSTPGSVFAVFFSVMTAAFSIGNILPYINAVSTAMGSASNIYGIIERKPKIDSYSKDGLCPKTLEGNIEFINVHFKYPSREDVEVLKGLNIEIKPGETVAIIGPSGAGKSTIVNLLLRFYDTTEGQVCIDGNDVKDLNLKWLRDQVGVVSQEPVLFGVSIAENVRYGKEDITMEDIEKACKLANAHSFIKDLPEGYNTQVGSRGAQLSGGQKQRIAIARALVRNPKILLLDEATSALDSQSEGVVQEALDKAMVGRTTIIIAHRLSTIRNADKIFALQDGVPVESGNHDELMAKKGLYYTLVMAQTREAKEKELFDDNENEEELQRQISNERYASTASLKSKGLSDDVENVEEEDINYLFRLTKMNASEWHYLALGIFACACVGSISPIFAYFYGEFFTTFKKRGPELYEAIHFWSLMFVALGVISGSAYWLQTVMMTNAAERLVARLRALSFKNILRQEISWFDKEEYSVGRLITRLARDAPIVKAASGMRAGSLTSSIVTLCSGVIIAVLFGWKLASLLIIGVPVLIYSGYKHLSLIRNNQIRDATLMDNAGKVASECLQNIRTVQSLGKEYVFIEKYIKFLELPFKESKKQAAIFAVTLAISQAVLFFLYSAGFRFGSYLITLGEMTPSEVYRVFFALSFCATAVGTSTAYLQDWGKARMAAKLIFDILDKKSQMDPVSSEGLKPEINGRVSFENIIFSYPSRKHVRILRGLTVSIEAGQTLALVGGSGCGKSTVISLLERFYVPDHGKIYIDDHNISSMNVAHLRAQLGLVTQEPDLFNCSIRDNIAYGALHKEISDQDIIQAAKTANIHNFIITLPQGYDTLCGDRGGQLSGGQKQRIAIARAIVRNPKILLLDEATSALDTESEKIVQEALDKAREGRTCIVIAHRLSTIQNADKIAVINKGRVVEVGTHEELKAKEGFYYELTKRQQL</sequence>
<dbReference type="GO" id="GO:0017085">
    <property type="term" value="P:response to insecticide"/>
    <property type="evidence" value="ECO:0007669"/>
    <property type="project" value="UniProtKB-ARBA"/>
</dbReference>
<dbReference type="FunFam" id="3.40.50.300:FF:000205">
    <property type="entry name" value="ABC transporter B family member 4"/>
    <property type="match status" value="1"/>
</dbReference>
<dbReference type="InterPro" id="IPR017871">
    <property type="entry name" value="ABC_transporter-like_CS"/>
</dbReference>
<dbReference type="Pfam" id="PF00005">
    <property type="entry name" value="ABC_tran"/>
    <property type="match status" value="2"/>
</dbReference>
<evidence type="ECO:0000256" key="4">
    <source>
        <dbReference type="ARBA" id="ARBA00022448"/>
    </source>
</evidence>
<dbReference type="SUPFAM" id="SSF52540">
    <property type="entry name" value="P-loop containing nucleoside triphosphate hydrolases"/>
    <property type="match status" value="2"/>
</dbReference>
<dbReference type="GO" id="GO:0097254">
    <property type="term" value="P:renal tubular secretion"/>
    <property type="evidence" value="ECO:0007669"/>
    <property type="project" value="UniProtKB-ARBA"/>
</dbReference>
<feature type="domain" description="ABC transporter" evidence="15">
    <location>
        <begin position="1050"/>
        <end position="1288"/>
    </location>
</feature>
<dbReference type="FunFam" id="1.20.1560.10:FF:000009">
    <property type="entry name" value="ABC transporter B family member 1"/>
    <property type="match status" value="1"/>
</dbReference>
<evidence type="ECO:0000256" key="3">
    <source>
        <dbReference type="ARBA" id="ARBA00012191"/>
    </source>
</evidence>